<gene>
    <name evidence="1" type="ORF">CLV62_101416</name>
</gene>
<name>A0A2V3PTW6_9BACT</name>
<keyword evidence="1" id="KW-0378">Hydrolase</keyword>
<dbReference type="EMBL" id="QICL01000001">
    <property type="protein sequence ID" value="PXV69147.1"/>
    <property type="molecule type" value="Genomic_DNA"/>
</dbReference>
<organism evidence="1 2">
    <name type="scientific">Dysgonomonas alginatilytica</name>
    <dbReference type="NCBI Taxonomy" id="1605892"/>
    <lineage>
        <taxon>Bacteria</taxon>
        <taxon>Pseudomonadati</taxon>
        <taxon>Bacteroidota</taxon>
        <taxon>Bacteroidia</taxon>
        <taxon>Bacteroidales</taxon>
        <taxon>Dysgonomonadaceae</taxon>
        <taxon>Dysgonomonas</taxon>
    </lineage>
</organism>
<protein>
    <submittedName>
        <fullName evidence="1">Putative metal-dependent HD superfamily phosphohydrolase</fullName>
    </submittedName>
</protein>
<reference evidence="1 2" key="1">
    <citation type="submission" date="2018-03" db="EMBL/GenBank/DDBJ databases">
        <title>Genomic Encyclopedia of Archaeal and Bacterial Type Strains, Phase II (KMG-II): from individual species to whole genera.</title>
        <authorList>
            <person name="Goeker M."/>
        </authorList>
    </citation>
    <scope>NUCLEOTIDE SEQUENCE [LARGE SCALE GENOMIC DNA]</scope>
    <source>
        <strain evidence="1 2">DSM 100214</strain>
    </source>
</reference>
<evidence type="ECO:0000313" key="1">
    <source>
        <dbReference type="EMBL" id="PXV69147.1"/>
    </source>
</evidence>
<sequence length="204" mass="23765">MLKTIFTELVKKYTADTLLSKNLWNEIVINYCDAGRYYHNLNHLEAIISELSDVKDSIPCWDTAMFSVFYHDIVYNALRSDNEAQSADKAQLRLQEIGFPKDQTTQCILQILATKGHNPGDDITTQLFIDADLAILGKSTQAYTEYSENLRKEFFIYTDKEYKAGRKKILKHFLAMDRIFKTEHLYNKYEKQARKNIESELSLL</sequence>
<dbReference type="GO" id="GO:0016787">
    <property type="term" value="F:hydrolase activity"/>
    <property type="evidence" value="ECO:0007669"/>
    <property type="project" value="UniProtKB-KW"/>
</dbReference>
<evidence type="ECO:0000313" key="2">
    <source>
        <dbReference type="Proteomes" id="UP000247973"/>
    </source>
</evidence>
<dbReference type="AlphaFoldDB" id="A0A2V3PTW6"/>
<dbReference type="RefSeq" id="WP_221409206.1">
    <property type="nucleotide sequence ID" value="NZ_QICL01000001.1"/>
</dbReference>
<dbReference type="InterPro" id="IPR009218">
    <property type="entry name" value="HD_phosphohydro"/>
</dbReference>
<comment type="caution">
    <text evidence="1">The sequence shown here is derived from an EMBL/GenBank/DDBJ whole genome shotgun (WGS) entry which is preliminary data.</text>
</comment>
<dbReference type="PANTHER" id="PTHR21174">
    <property type="match status" value="1"/>
</dbReference>
<dbReference type="PANTHER" id="PTHR21174:SF0">
    <property type="entry name" value="HD PHOSPHOHYDROLASE FAMILY PROTEIN-RELATED"/>
    <property type="match status" value="1"/>
</dbReference>
<accession>A0A2V3PTW6</accession>
<dbReference type="SUPFAM" id="SSF109604">
    <property type="entry name" value="HD-domain/PDEase-like"/>
    <property type="match status" value="1"/>
</dbReference>
<keyword evidence="2" id="KW-1185">Reference proteome</keyword>
<dbReference type="Proteomes" id="UP000247973">
    <property type="component" value="Unassembled WGS sequence"/>
</dbReference>
<proteinExistence type="predicted"/>
<dbReference type="PIRSF" id="PIRSF035170">
    <property type="entry name" value="HD_phosphohydro"/>
    <property type="match status" value="1"/>
</dbReference>